<dbReference type="EMBL" id="LXQA011105002">
    <property type="protein sequence ID" value="MCI85016.1"/>
    <property type="molecule type" value="Genomic_DNA"/>
</dbReference>
<reference evidence="1 2" key="1">
    <citation type="journal article" date="2018" name="Front. Plant Sci.">
        <title>Red Clover (Trifolium pratense) and Zigzag Clover (T. medium) - A Picture of Genomic Similarities and Differences.</title>
        <authorList>
            <person name="Dluhosova J."/>
            <person name="Istvanek J."/>
            <person name="Nedelnik J."/>
            <person name="Repkova J."/>
        </authorList>
    </citation>
    <scope>NUCLEOTIDE SEQUENCE [LARGE SCALE GENOMIC DNA]</scope>
    <source>
        <strain evidence="2">cv. 10/8</strain>
        <tissue evidence="1">Leaf</tissue>
    </source>
</reference>
<feature type="non-terminal residue" evidence="1">
    <location>
        <position position="1"/>
    </location>
</feature>
<name>A0A392V9M7_9FABA</name>
<accession>A0A392V9M7</accession>
<comment type="caution">
    <text evidence="1">The sequence shown here is derived from an EMBL/GenBank/DDBJ whole genome shotgun (WGS) entry which is preliminary data.</text>
</comment>
<organism evidence="1 2">
    <name type="scientific">Trifolium medium</name>
    <dbReference type="NCBI Taxonomy" id="97028"/>
    <lineage>
        <taxon>Eukaryota</taxon>
        <taxon>Viridiplantae</taxon>
        <taxon>Streptophyta</taxon>
        <taxon>Embryophyta</taxon>
        <taxon>Tracheophyta</taxon>
        <taxon>Spermatophyta</taxon>
        <taxon>Magnoliopsida</taxon>
        <taxon>eudicotyledons</taxon>
        <taxon>Gunneridae</taxon>
        <taxon>Pentapetalae</taxon>
        <taxon>rosids</taxon>
        <taxon>fabids</taxon>
        <taxon>Fabales</taxon>
        <taxon>Fabaceae</taxon>
        <taxon>Papilionoideae</taxon>
        <taxon>50 kb inversion clade</taxon>
        <taxon>NPAAA clade</taxon>
        <taxon>Hologalegina</taxon>
        <taxon>IRL clade</taxon>
        <taxon>Trifolieae</taxon>
        <taxon>Trifolium</taxon>
    </lineage>
</organism>
<proteinExistence type="predicted"/>
<evidence type="ECO:0000313" key="2">
    <source>
        <dbReference type="Proteomes" id="UP000265520"/>
    </source>
</evidence>
<protein>
    <submittedName>
        <fullName evidence="1">Uncharacterized protein</fullName>
    </submittedName>
</protein>
<keyword evidence="2" id="KW-1185">Reference proteome</keyword>
<dbReference type="AlphaFoldDB" id="A0A392V9M7"/>
<evidence type="ECO:0000313" key="1">
    <source>
        <dbReference type="EMBL" id="MCI85016.1"/>
    </source>
</evidence>
<dbReference type="Proteomes" id="UP000265520">
    <property type="component" value="Unassembled WGS sequence"/>
</dbReference>
<sequence length="31" mass="3214">LDPTPEGGLRTLLSDFPVIVPSSSSEEEALG</sequence>